<dbReference type="Proteomes" id="UP001597058">
    <property type="component" value="Unassembled WGS sequence"/>
</dbReference>
<evidence type="ECO:0000313" key="3">
    <source>
        <dbReference type="Proteomes" id="UP001597058"/>
    </source>
</evidence>
<feature type="transmembrane region" description="Helical" evidence="1">
    <location>
        <begin position="56"/>
        <end position="74"/>
    </location>
</feature>
<sequence length="76" mass="8484">MLSQVRRRSHRLVGERVRGAGLAEQQVLGGGFRDTAELRGRRRRATDPGWKARRKLLRNVLLYGLGGLVLPFSASS</sequence>
<keyword evidence="1" id="KW-0812">Transmembrane</keyword>
<evidence type="ECO:0000256" key="1">
    <source>
        <dbReference type="SAM" id="Phobius"/>
    </source>
</evidence>
<accession>A0ABW3XW00</accession>
<keyword evidence="1" id="KW-0472">Membrane</keyword>
<evidence type="ECO:0000313" key="2">
    <source>
        <dbReference type="EMBL" id="MFD1313694.1"/>
    </source>
</evidence>
<gene>
    <name evidence="2" type="ORF">ACFQ5X_49505</name>
</gene>
<organism evidence="2 3">
    <name type="scientific">Streptomyces kaempferi</name>
    <dbReference type="NCBI Taxonomy" id="333725"/>
    <lineage>
        <taxon>Bacteria</taxon>
        <taxon>Bacillati</taxon>
        <taxon>Actinomycetota</taxon>
        <taxon>Actinomycetes</taxon>
        <taxon>Kitasatosporales</taxon>
        <taxon>Streptomycetaceae</taxon>
        <taxon>Streptomyces</taxon>
    </lineage>
</organism>
<proteinExistence type="predicted"/>
<reference evidence="3" key="1">
    <citation type="journal article" date="2019" name="Int. J. Syst. Evol. Microbiol.">
        <title>The Global Catalogue of Microorganisms (GCM) 10K type strain sequencing project: providing services to taxonomists for standard genome sequencing and annotation.</title>
        <authorList>
            <consortium name="The Broad Institute Genomics Platform"/>
            <consortium name="The Broad Institute Genome Sequencing Center for Infectious Disease"/>
            <person name="Wu L."/>
            <person name="Ma J."/>
        </authorList>
    </citation>
    <scope>NUCLEOTIDE SEQUENCE [LARGE SCALE GENOMIC DNA]</scope>
    <source>
        <strain evidence="3">CGMCC 4.7020</strain>
    </source>
</reference>
<keyword evidence="3" id="KW-1185">Reference proteome</keyword>
<protein>
    <submittedName>
        <fullName evidence="2">Uncharacterized protein</fullName>
    </submittedName>
</protein>
<keyword evidence="1" id="KW-1133">Transmembrane helix</keyword>
<dbReference type="EMBL" id="JBHTMM010000243">
    <property type="protein sequence ID" value="MFD1313694.1"/>
    <property type="molecule type" value="Genomic_DNA"/>
</dbReference>
<comment type="caution">
    <text evidence="2">The sequence shown here is derived from an EMBL/GenBank/DDBJ whole genome shotgun (WGS) entry which is preliminary data.</text>
</comment>
<dbReference type="RefSeq" id="WP_381331342.1">
    <property type="nucleotide sequence ID" value="NZ_JBHTMM010000243.1"/>
</dbReference>
<name>A0ABW3XW00_9ACTN</name>